<keyword evidence="1" id="KW-0472">Membrane</keyword>
<keyword evidence="1" id="KW-1133">Transmembrane helix</keyword>
<dbReference type="EMBL" id="JH719395">
    <property type="protein sequence ID" value="EJC82698.1"/>
    <property type="molecule type" value="Genomic_DNA"/>
</dbReference>
<feature type="transmembrane region" description="Helical" evidence="1">
    <location>
        <begin position="126"/>
        <end position="148"/>
    </location>
</feature>
<evidence type="ECO:0000313" key="2">
    <source>
        <dbReference type="EMBL" id="EJC82698.1"/>
    </source>
</evidence>
<dbReference type="RefSeq" id="WP_003584432.1">
    <property type="nucleotide sequence ID" value="NZ_JH719395.1"/>
</dbReference>
<evidence type="ECO:0008006" key="4">
    <source>
        <dbReference type="Google" id="ProtNLM"/>
    </source>
</evidence>
<dbReference type="InterPro" id="IPR030932">
    <property type="entry name" value="PFTS_polysacc"/>
</dbReference>
<organism evidence="2 3">
    <name type="scientific">Rhizobium leguminosarum bv. trifolii WSM2297</name>
    <dbReference type="NCBI Taxonomy" id="754762"/>
    <lineage>
        <taxon>Bacteria</taxon>
        <taxon>Pseudomonadati</taxon>
        <taxon>Pseudomonadota</taxon>
        <taxon>Alphaproteobacteria</taxon>
        <taxon>Hyphomicrobiales</taxon>
        <taxon>Rhizobiaceae</taxon>
        <taxon>Rhizobium/Agrobacterium group</taxon>
        <taxon>Rhizobium</taxon>
    </lineage>
</organism>
<sequence length="545" mass="61406">MRLRRTVEKMLARRQRQAVRRYMRGYRRLRDTGDLAKVDNIKNALAHTEIGVAGNASISFFGPSLPFADKVIRQYLLITIAEKSLNRKLLAASSHAGHSIVHPLPAVWRRALVAHGFPVSNLRCRLLWMAFLVAMFCYGLFAICRTLMTALARGDAVPMGDTAYFAGISAGQLPRRQQPSYDIFSWYASWTSRAPALQALTHSIGSPAPTPAGNLPLRFVRQPQPLPAGFDEWRRLAWRYCSLIYLAVAGALRGRWWHVLLLREAARAADIKAVSPDRLPRDYLINNSGWLYRPIWTYFAEAAGSRVLFYFYSTNCEVFKNPYGYPRQSNHWELCSWSTYLVWDKYQKDFIRRLGLNADIQIVGPIWFSDADAEIPSLTGAKVAVFDVQPMRDSIYQSFALSMEYYTPDTAIRFAEDVVAGAQASEVQVLWKRKRNIGRNVHSHYAKVLDRLGNADRIVSIEPSLAAQHVIAGSDCVVSMPFTSTAIIARTMNKPSCYYDPTGLVEADDRAAHGIEILKTAGELNAWIQKNAMVHGPVDGSRQNE</sequence>
<dbReference type="Proteomes" id="UP000005732">
    <property type="component" value="Unassembled WGS sequence"/>
</dbReference>
<gene>
    <name evidence="2" type="ORF">Rleg4DRAFT_4423</name>
</gene>
<reference evidence="2 3" key="1">
    <citation type="submission" date="2012-02" db="EMBL/GenBank/DDBJ databases">
        <title>Improved High-Quality Draft Sequence of Rhizobium leguminosarum bv. trifolii WSM2297.</title>
        <authorList>
            <consortium name="US DOE Joint Genome Institute"/>
            <person name="Lucas S."/>
            <person name="Han J."/>
            <person name="Lapidus A."/>
            <person name="Cheng J.-F."/>
            <person name="Goodwin L."/>
            <person name="Pitluck S."/>
            <person name="Peters L."/>
            <person name="Ovchinnikova G."/>
            <person name="Zhang X."/>
            <person name="Detter J.C."/>
            <person name="Han C."/>
            <person name="Tapia R."/>
            <person name="Land M."/>
            <person name="Hauser L."/>
            <person name="Kyrpides N."/>
            <person name="Ivanova N."/>
            <person name="Pagani I."/>
            <person name="Brau L."/>
            <person name="Yates R."/>
            <person name="O'Hara G."/>
            <person name="Rui T."/>
            <person name="Howieson J."/>
            <person name="Reeve W."/>
            <person name="Woyke T."/>
        </authorList>
    </citation>
    <scope>NUCLEOTIDE SEQUENCE [LARGE SCALE GENOMIC DNA]</scope>
    <source>
        <strain evidence="2 3">WSM2297</strain>
    </source>
</reference>
<keyword evidence="1" id="KW-0812">Transmembrane</keyword>
<dbReference type="AlphaFoldDB" id="J0WBZ0"/>
<accession>J0WBZ0</accession>
<dbReference type="NCBIfam" id="TIGR04417">
    <property type="entry name" value="PFTS_polysacc"/>
    <property type="match status" value="1"/>
</dbReference>
<evidence type="ECO:0000313" key="3">
    <source>
        <dbReference type="Proteomes" id="UP000005732"/>
    </source>
</evidence>
<dbReference type="HOGENOM" id="CLU_499548_0_0_5"/>
<proteinExistence type="predicted"/>
<name>J0WBZ0_RHILT</name>
<protein>
    <recommendedName>
        <fullName evidence="4">Polysaccharide biosynthesis PFTS motif protein</fullName>
    </recommendedName>
</protein>
<evidence type="ECO:0000256" key="1">
    <source>
        <dbReference type="SAM" id="Phobius"/>
    </source>
</evidence>